<dbReference type="InterPro" id="IPR053926">
    <property type="entry name" value="RecX_HTH_1st"/>
</dbReference>
<comment type="function">
    <text evidence="5">Modulates RecA activity.</text>
</comment>
<dbReference type="EMBL" id="MHCQ01000039">
    <property type="protein sequence ID" value="OGY23748.1"/>
    <property type="molecule type" value="Genomic_DNA"/>
</dbReference>
<comment type="caution">
    <text evidence="9">The sequence shown here is derived from an EMBL/GenBank/DDBJ whole genome shotgun (WGS) entry which is preliminary data.</text>
</comment>
<feature type="domain" description="RecX first three-helical" evidence="8">
    <location>
        <begin position="64"/>
        <end position="87"/>
    </location>
</feature>
<comment type="similarity">
    <text evidence="2 5">Belongs to the RecX family.</text>
</comment>
<feature type="domain" description="RecX third three-helical" evidence="7">
    <location>
        <begin position="182"/>
        <end position="227"/>
    </location>
</feature>
<dbReference type="GO" id="GO:0005737">
    <property type="term" value="C:cytoplasm"/>
    <property type="evidence" value="ECO:0007669"/>
    <property type="project" value="UniProtKB-SubCell"/>
</dbReference>
<dbReference type="Pfam" id="PF02631">
    <property type="entry name" value="RecX_HTH2"/>
    <property type="match status" value="1"/>
</dbReference>
<sequence>MAKITDIQVQKKNPERVSVFIDGEFAFGISQSLKYDKKLEIGKNLSENQIEELIEKDQVERLTEKALKFLSYRPRSEREVRDHLKRKVTNDKTQVTGDLERMQMEKSIDSVIIKLKEWDQINDSNFIKWWIEQRIKFRPMSLRSIKRELLLRGVNREIIDELIADGTTATYEDTDENTETTEEDLATRVAEKKLKNYKKLSYDETKIKLGQALARRGFDWSIIKNVVDKILKKE</sequence>
<gene>
    <name evidence="5" type="primary">recX</name>
    <name evidence="9" type="ORF">A2Y57_04445</name>
</gene>
<protein>
    <recommendedName>
        <fullName evidence="3 5">Regulatory protein RecX</fullName>
    </recommendedName>
</protein>
<name>A0A1G1W7W0_9BACT</name>
<dbReference type="Pfam" id="PF21982">
    <property type="entry name" value="RecX_HTH1"/>
    <property type="match status" value="1"/>
</dbReference>
<evidence type="ECO:0000259" key="7">
    <source>
        <dbReference type="Pfam" id="PF21981"/>
    </source>
</evidence>
<dbReference type="GO" id="GO:0006282">
    <property type="term" value="P:regulation of DNA repair"/>
    <property type="evidence" value="ECO:0007669"/>
    <property type="project" value="UniProtKB-UniRule"/>
</dbReference>
<dbReference type="AlphaFoldDB" id="A0A1G1W7W0"/>
<proteinExistence type="inferred from homology"/>
<evidence type="ECO:0000313" key="9">
    <source>
        <dbReference type="EMBL" id="OGY23748.1"/>
    </source>
</evidence>
<dbReference type="Proteomes" id="UP000177103">
    <property type="component" value="Unassembled WGS sequence"/>
</dbReference>
<accession>A0A1G1W7W0</accession>
<comment type="subcellular location">
    <subcellularLocation>
        <location evidence="1 5">Cytoplasm</location>
    </subcellularLocation>
</comment>
<dbReference type="PANTHER" id="PTHR33602">
    <property type="entry name" value="REGULATORY PROTEIN RECX FAMILY PROTEIN"/>
    <property type="match status" value="1"/>
</dbReference>
<evidence type="ECO:0000256" key="3">
    <source>
        <dbReference type="ARBA" id="ARBA00018111"/>
    </source>
</evidence>
<evidence type="ECO:0000256" key="5">
    <source>
        <dbReference type="HAMAP-Rule" id="MF_01114"/>
    </source>
</evidence>
<evidence type="ECO:0000256" key="2">
    <source>
        <dbReference type="ARBA" id="ARBA00009695"/>
    </source>
</evidence>
<evidence type="ECO:0000313" key="10">
    <source>
        <dbReference type="Proteomes" id="UP000177103"/>
    </source>
</evidence>
<evidence type="ECO:0000256" key="4">
    <source>
        <dbReference type="ARBA" id="ARBA00022490"/>
    </source>
</evidence>
<dbReference type="Pfam" id="PF21981">
    <property type="entry name" value="RecX_HTH3"/>
    <property type="match status" value="1"/>
</dbReference>
<dbReference type="InterPro" id="IPR053924">
    <property type="entry name" value="RecX_HTH_2nd"/>
</dbReference>
<dbReference type="PANTHER" id="PTHR33602:SF1">
    <property type="entry name" value="REGULATORY PROTEIN RECX FAMILY PROTEIN"/>
    <property type="match status" value="1"/>
</dbReference>
<dbReference type="Gene3D" id="1.10.10.10">
    <property type="entry name" value="Winged helix-like DNA-binding domain superfamily/Winged helix DNA-binding domain"/>
    <property type="match status" value="3"/>
</dbReference>
<reference evidence="9 10" key="1">
    <citation type="journal article" date="2016" name="Nat. Commun.">
        <title>Thousands of microbial genomes shed light on interconnected biogeochemical processes in an aquifer system.</title>
        <authorList>
            <person name="Anantharaman K."/>
            <person name="Brown C.T."/>
            <person name="Hug L.A."/>
            <person name="Sharon I."/>
            <person name="Castelle C.J."/>
            <person name="Probst A.J."/>
            <person name="Thomas B.C."/>
            <person name="Singh A."/>
            <person name="Wilkins M.J."/>
            <person name="Karaoz U."/>
            <person name="Brodie E.L."/>
            <person name="Williams K.H."/>
            <person name="Hubbard S.S."/>
            <person name="Banfield J.F."/>
        </authorList>
    </citation>
    <scope>NUCLEOTIDE SEQUENCE [LARGE SCALE GENOMIC DNA]</scope>
</reference>
<dbReference type="HAMAP" id="MF_01114">
    <property type="entry name" value="RecX"/>
    <property type="match status" value="1"/>
</dbReference>
<dbReference type="InterPro" id="IPR036388">
    <property type="entry name" value="WH-like_DNA-bd_sf"/>
</dbReference>
<dbReference type="InterPro" id="IPR053925">
    <property type="entry name" value="RecX_HTH_3rd"/>
</dbReference>
<evidence type="ECO:0000259" key="8">
    <source>
        <dbReference type="Pfam" id="PF21982"/>
    </source>
</evidence>
<keyword evidence="4 5" id="KW-0963">Cytoplasm</keyword>
<evidence type="ECO:0000256" key="1">
    <source>
        <dbReference type="ARBA" id="ARBA00004496"/>
    </source>
</evidence>
<organism evidence="9 10">
    <name type="scientific">Candidatus Woykebacteria bacterium RBG_13_40_7b</name>
    <dbReference type="NCBI Taxonomy" id="1802594"/>
    <lineage>
        <taxon>Bacteria</taxon>
        <taxon>Candidatus Woykeibacteriota</taxon>
    </lineage>
</organism>
<evidence type="ECO:0000259" key="6">
    <source>
        <dbReference type="Pfam" id="PF02631"/>
    </source>
</evidence>
<dbReference type="InterPro" id="IPR003783">
    <property type="entry name" value="Regulatory_RecX"/>
</dbReference>
<feature type="domain" description="RecX second three-helical" evidence="6">
    <location>
        <begin position="122"/>
        <end position="161"/>
    </location>
</feature>